<gene>
    <name evidence="2" type="ORF">DWW32_02780</name>
</gene>
<dbReference type="AlphaFoldDB" id="A0A395WBH6"/>
<dbReference type="InterPro" id="IPR025983">
    <property type="entry name" value="Cys_rich_CPCC"/>
</dbReference>
<sequence length="73" mass="8598">MCPVCGKYRFTGCGSFDICKFCGWEDDDLMEDNPDYSGGANDLSLNDFRKEYQKKIQENPNYKWIIEVDKKRK</sequence>
<name>A0A395WBH6_9FIRM</name>
<dbReference type="EMBL" id="QRYQ01000003">
    <property type="protein sequence ID" value="RGU93355.1"/>
    <property type="molecule type" value="Genomic_DNA"/>
</dbReference>
<organism evidence="2 3">
    <name type="scientific">Holdemanella biformis</name>
    <dbReference type="NCBI Taxonomy" id="1735"/>
    <lineage>
        <taxon>Bacteria</taxon>
        <taxon>Bacillati</taxon>
        <taxon>Bacillota</taxon>
        <taxon>Erysipelotrichia</taxon>
        <taxon>Erysipelotrichales</taxon>
        <taxon>Erysipelotrichaceae</taxon>
        <taxon>Holdemanella</taxon>
    </lineage>
</organism>
<dbReference type="Pfam" id="PF14206">
    <property type="entry name" value="Cys_rich_CPCC"/>
    <property type="match status" value="1"/>
</dbReference>
<evidence type="ECO:0000313" key="2">
    <source>
        <dbReference type="EMBL" id="RGU93355.1"/>
    </source>
</evidence>
<accession>A0A395WBH6</accession>
<comment type="caution">
    <text evidence="2">The sequence shown here is derived from an EMBL/GenBank/DDBJ whole genome shotgun (WGS) entry which is preliminary data.</text>
</comment>
<evidence type="ECO:0000313" key="3">
    <source>
        <dbReference type="Proteomes" id="UP000265489"/>
    </source>
</evidence>
<reference evidence="2 3" key="1">
    <citation type="submission" date="2018-08" db="EMBL/GenBank/DDBJ databases">
        <title>A genome reference for cultivated species of the human gut microbiota.</title>
        <authorList>
            <person name="Zou Y."/>
            <person name="Xue W."/>
            <person name="Luo G."/>
        </authorList>
    </citation>
    <scope>NUCLEOTIDE SEQUENCE [LARGE SCALE GENOMIC DNA]</scope>
    <source>
        <strain evidence="2 3">AF15-20</strain>
    </source>
</reference>
<dbReference type="Proteomes" id="UP000265489">
    <property type="component" value="Unassembled WGS sequence"/>
</dbReference>
<proteinExistence type="predicted"/>
<evidence type="ECO:0000259" key="1">
    <source>
        <dbReference type="Pfam" id="PF14206"/>
    </source>
</evidence>
<protein>
    <recommendedName>
        <fullName evidence="1">Cysteine-rich CPCC domain-containing protein</fullName>
    </recommendedName>
</protein>
<feature type="domain" description="Cysteine-rich CPCC" evidence="1">
    <location>
        <begin position="2"/>
        <end position="54"/>
    </location>
</feature>